<dbReference type="Proteomes" id="UP000516647">
    <property type="component" value="Segment"/>
</dbReference>
<reference evidence="1 2" key="1">
    <citation type="submission" date="2020-08" db="EMBL/GenBank/DDBJ databases">
        <authorList>
            <person name="Canfield G.S."/>
            <person name="Duerkop B.A."/>
        </authorList>
    </citation>
    <scope>NUCLEOTIDE SEQUENCE [LARGE SCALE GENOMIC DNA]</scope>
</reference>
<evidence type="ECO:0000313" key="2">
    <source>
        <dbReference type="Proteomes" id="UP000516647"/>
    </source>
</evidence>
<sequence length="263" mass="30228">MALKSQFDLSDMPYFQYLGRKSNEMGMRIRKDMELVVPESVFDTIDVDGRNSDIISDRQKYKDIDKVFPVRLYKNPEKHIAQSLREVAAWLYGSKEYTPIIFSEYSEYYYKGFAYSGTSATDNNVNGLWIDFDVTFKTQPFIFRVDGEEEKVIYNNTVLTNPEEFESLPLIKFTISSTTNDAHFYINGRQFTFKAGKLKAGTYVVDNELGIAYSETTGENVTSSIMMTNAGYSPLILEVGRNTISFDNMTNVMIKPRWRTLAV</sequence>
<keyword evidence="2" id="KW-1185">Reference proteome</keyword>
<name>A0A7L7SMY2_9CAUD</name>
<organism evidence="1 2">
    <name type="scientific">Enterococcus phage 9183</name>
    <dbReference type="NCBI Taxonomy" id="2763102"/>
    <lineage>
        <taxon>Viruses</taxon>
        <taxon>Duplodnaviria</taxon>
        <taxon>Heunggongvirae</taxon>
        <taxon>Uroviricota</taxon>
        <taxon>Caudoviricetes</taxon>
        <taxon>Andrewesvirinae</taxon>
        <taxon>Denvervirus</taxon>
        <taxon>Denvervirus dv9183</taxon>
    </lineage>
</organism>
<accession>A0A7L7SMY2</accession>
<proteinExistence type="predicted"/>
<gene>
    <name evidence="1" type="ORF">phi9183_ORF087</name>
</gene>
<evidence type="ECO:0000313" key="1">
    <source>
        <dbReference type="EMBL" id="QOC57580.1"/>
    </source>
</evidence>
<dbReference type="EMBL" id="MT939241">
    <property type="protein sequence ID" value="QOC57580.1"/>
    <property type="molecule type" value="Genomic_DNA"/>
</dbReference>
<dbReference type="Gene3D" id="2.40.30.200">
    <property type="match status" value="1"/>
</dbReference>
<protein>
    <submittedName>
        <fullName evidence="1">Tail protein</fullName>
    </submittedName>
</protein>